<sequence length="478" mass="49908">MTRRGQRQAGSLSIAFAVLLIIVVGVLGMGVNLALITIRRAELQNVADDAALAAAHGLDGSMAGLAKAQADARTVVEANRYNFGQHFEFSVSALSFATSLDTPDWKPAGAVNAGNVETMRFVRVDAGQLDASASSISLPFFTPDRGSDFDVSALAVAGPTVSQLAPLAICAIDKDVQYGKRSYPGGVEELVEFGFRRGVSYNLLDLNPLGGTPQHFLVNPLDEGDAPLVHDVSDSSKMLPFACAGMMPLMNLDRLHVSAGFPADLALALNGRFDDTSHGCQRVGSSAPDANIKQYDASAKFWMGAAPILPGAKPFVTGGGARLTIADPAAVPAGVTAADYGYLWAYVRPVHYDAAAPDRAGAQFSGTASLALLYPVASGSAVNMPIGNSSSTDPARPYPTITGSSTYRQSPPGGRGSALGRRVLHVPLLRCPVSGNVADVAGIGRFLMMNKSNGTALWAEFGGLDPRGSLGYNFAKYQ</sequence>
<accession>A0A4Y9S7A2</accession>
<feature type="domain" description="Putative Flp pilus-assembly TadG-like N-terminal" evidence="2">
    <location>
        <begin position="10"/>
        <end position="55"/>
    </location>
</feature>
<keyword evidence="4" id="KW-1185">Reference proteome</keyword>
<comment type="caution">
    <text evidence="3">The sequence shown here is derived from an EMBL/GenBank/DDBJ whole genome shotgun (WGS) entry which is preliminary data.</text>
</comment>
<dbReference type="Proteomes" id="UP000298438">
    <property type="component" value="Unassembled WGS sequence"/>
</dbReference>
<evidence type="ECO:0000256" key="1">
    <source>
        <dbReference type="SAM" id="Phobius"/>
    </source>
</evidence>
<protein>
    <recommendedName>
        <fullName evidence="2">Putative Flp pilus-assembly TadG-like N-terminal domain-containing protein</fullName>
    </recommendedName>
</protein>
<dbReference type="InterPro" id="IPR028087">
    <property type="entry name" value="Tad_N"/>
</dbReference>
<feature type="transmembrane region" description="Helical" evidence="1">
    <location>
        <begin position="12"/>
        <end position="35"/>
    </location>
</feature>
<evidence type="ECO:0000313" key="4">
    <source>
        <dbReference type="Proteomes" id="UP000298438"/>
    </source>
</evidence>
<dbReference type="RefSeq" id="WP_135208030.1">
    <property type="nucleotide sequence ID" value="NZ_SPVF01000191.1"/>
</dbReference>
<keyword evidence="1" id="KW-1133">Transmembrane helix</keyword>
<organism evidence="3 4">
    <name type="scientific">Zemynaea arenosa</name>
    <dbReference type="NCBI Taxonomy" id="2561931"/>
    <lineage>
        <taxon>Bacteria</taxon>
        <taxon>Pseudomonadati</taxon>
        <taxon>Pseudomonadota</taxon>
        <taxon>Betaproteobacteria</taxon>
        <taxon>Burkholderiales</taxon>
        <taxon>Oxalobacteraceae</taxon>
        <taxon>Telluria group</taxon>
        <taxon>Zemynaea</taxon>
    </lineage>
</organism>
<dbReference type="OrthoDB" id="8595764at2"/>
<reference evidence="3 4" key="1">
    <citation type="submission" date="2019-03" db="EMBL/GenBank/DDBJ databases">
        <title>Draft Genome Sequence of Massilia arenosa sp. nov., a Novel Massilia Species Isolated from a Sandy-loam Maize Soil.</title>
        <authorList>
            <person name="Raths R."/>
            <person name="Peta V."/>
            <person name="Bucking H."/>
        </authorList>
    </citation>
    <scope>NUCLEOTIDE SEQUENCE [LARGE SCALE GENOMIC DNA]</scope>
    <source>
        <strain evidence="3 4">MC02</strain>
    </source>
</reference>
<name>A0A4Y9S7A2_9BURK</name>
<keyword evidence="1" id="KW-0472">Membrane</keyword>
<evidence type="ECO:0000259" key="2">
    <source>
        <dbReference type="Pfam" id="PF13400"/>
    </source>
</evidence>
<evidence type="ECO:0000313" key="3">
    <source>
        <dbReference type="EMBL" id="TFW17143.1"/>
    </source>
</evidence>
<dbReference type="EMBL" id="SPVF01000191">
    <property type="protein sequence ID" value="TFW17143.1"/>
    <property type="molecule type" value="Genomic_DNA"/>
</dbReference>
<dbReference type="AlphaFoldDB" id="A0A4Y9S7A2"/>
<gene>
    <name evidence="3" type="ORF">E4L96_14985</name>
</gene>
<keyword evidence="1" id="KW-0812">Transmembrane</keyword>
<dbReference type="Pfam" id="PF13400">
    <property type="entry name" value="Tad"/>
    <property type="match status" value="1"/>
</dbReference>
<proteinExistence type="predicted"/>